<dbReference type="Gene3D" id="1.10.10.10">
    <property type="entry name" value="Winged helix-like DNA-binding domain superfamily/Winged helix DNA-binding domain"/>
    <property type="match status" value="1"/>
</dbReference>
<evidence type="ECO:0000313" key="3">
    <source>
        <dbReference type="Proteomes" id="UP000593892"/>
    </source>
</evidence>
<dbReference type="SUPFAM" id="SSF46785">
    <property type="entry name" value="Winged helix' DNA-binding domain"/>
    <property type="match status" value="1"/>
</dbReference>
<dbReference type="InterPro" id="IPR036390">
    <property type="entry name" value="WH_DNA-bd_sf"/>
</dbReference>
<dbReference type="InterPro" id="IPR017799">
    <property type="entry name" value="Tscrpt_reg_PadR_acidobac-type"/>
</dbReference>
<dbReference type="KEGG" id="pfer:IRI77_18280"/>
<dbReference type="Proteomes" id="UP000593892">
    <property type="component" value="Chromosome"/>
</dbReference>
<dbReference type="InterPro" id="IPR005149">
    <property type="entry name" value="Tscrpt_reg_PadR_N"/>
</dbReference>
<dbReference type="InterPro" id="IPR036388">
    <property type="entry name" value="WH-like_DNA-bd_sf"/>
</dbReference>
<proteinExistence type="predicted"/>
<evidence type="ECO:0000259" key="1">
    <source>
        <dbReference type="Pfam" id="PF03551"/>
    </source>
</evidence>
<protein>
    <submittedName>
        <fullName evidence="2">PadR family transcriptional regulator</fullName>
    </submittedName>
</protein>
<accession>A0A7S7NXY4</accession>
<dbReference type="PANTHER" id="PTHR33169">
    <property type="entry name" value="PADR-FAMILY TRANSCRIPTIONAL REGULATOR"/>
    <property type="match status" value="1"/>
</dbReference>
<dbReference type="InterPro" id="IPR052509">
    <property type="entry name" value="Metal_resp_DNA-bind_regulator"/>
</dbReference>
<gene>
    <name evidence="2" type="ORF">IRI77_18280</name>
</gene>
<dbReference type="Pfam" id="PF03551">
    <property type="entry name" value="PadR"/>
    <property type="match status" value="1"/>
</dbReference>
<evidence type="ECO:0000313" key="2">
    <source>
        <dbReference type="EMBL" id="QOY91811.1"/>
    </source>
</evidence>
<dbReference type="EMBL" id="CP063849">
    <property type="protein sequence ID" value="QOY91811.1"/>
    <property type="molecule type" value="Genomic_DNA"/>
</dbReference>
<dbReference type="AlphaFoldDB" id="A0A7S7NXY4"/>
<dbReference type="RefSeq" id="WP_194453465.1">
    <property type="nucleotide sequence ID" value="NZ_CP063849.1"/>
</dbReference>
<feature type="domain" description="Transcription regulator PadR N-terminal" evidence="1">
    <location>
        <begin position="18"/>
        <end position="92"/>
    </location>
</feature>
<dbReference type="PANTHER" id="PTHR33169:SF14">
    <property type="entry name" value="TRANSCRIPTIONAL REGULATOR RV3488"/>
    <property type="match status" value="1"/>
</dbReference>
<sequence>MPRPLRSENLQGTLDLLVLKTLAARGALHGYAISTHIQQVSDDFLRVEEGSLYPALHRIEGLGWISSEWSTSSTNRRVKLYSLTAAGRRQLEIEQKRWDELTLAVKKVLECYG</sequence>
<reference evidence="2 3" key="1">
    <citation type="submission" date="2020-10" db="EMBL/GenBank/DDBJ databases">
        <title>Complete genome sequence of Paludibaculum fermentans P105T, a facultatively anaerobic acidobacterium capable of dissimilatory Fe(III) reduction.</title>
        <authorList>
            <person name="Dedysh S.N."/>
            <person name="Beletsky A.V."/>
            <person name="Kulichevskaya I.S."/>
            <person name="Mardanov A.V."/>
            <person name="Ravin N.V."/>
        </authorList>
    </citation>
    <scope>NUCLEOTIDE SEQUENCE [LARGE SCALE GENOMIC DNA]</scope>
    <source>
        <strain evidence="2 3">P105</strain>
    </source>
</reference>
<name>A0A7S7NXY4_PALFE</name>
<organism evidence="2 3">
    <name type="scientific">Paludibaculum fermentans</name>
    <dbReference type="NCBI Taxonomy" id="1473598"/>
    <lineage>
        <taxon>Bacteria</taxon>
        <taxon>Pseudomonadati</taxon>
        <taxon>Acidobacteriota</taxon>
        <taxon>Terriglobia</taxon>
        <taxon>Bryobacterales</taxon>
        <taxon>Bryobacteraceae</taxon>
        <taxon>Paludibaculum</taxon>
    </lineage>
</organism>
<dbReference type="NCBIfam" id="TIGR03433">
    <property type="entry name" value="padR_acidobact"/>
    <property type="match status" value="1"/>
</dbReference>
<keyword evidence="3" id="KW-1185">Reference proteome</keyword>